<keyword evidence="2" id="KW-1185">Reference proteome</keyword>
<reference evidence="1 2" key="1">
    <citation type="submission" date="2020-06" db="EMBL/GenBank/DDBJ databases">
        <title>Pseudomonas eucalypticola sp. nov., an endophyte of Eucalyptus dunnii leaves with biocontrol ability of eucalyptus leaf blight.</title>
        <authorList>
            <person name="Liu Y."/>
            <person name="Song Z."/>
            <person name="Zeng H."/>
            <person name="Lu M."/>
            <person name="Wang X."/>
            <person name="Lian X."/>
            <person name="Zhang Q."/>
        </authorList>
    </citation>
    <scope>NUCLEOTIDE SEQUENCE [LARGE SCALE GENOMIC DNA]</scope>
    <source>
        <strain evidence="1 2">NP-1</strain>
    </source>
</reference>
<dbReference type="EMBL" id="CP056030">
    <property type="protein sequence ID" value="QKZ05155.1"/>
    <property type="molecule type" value="Genomic_DNA"/>
</dbReference>
<dbReference type="KEGG" id="pez:HWQ56_15700"/>
<dbReference type="Proteomes" id="UP000509568">
    <property type="component" value="Chromosome"/>
</dbReference>
<dbReference type="RefSeq" id="WP_158158900.1">
    <property type="nucleotide sequence ID" value="NZ_CP056030.1"/>
</dbReference>
<evidence type="ECO:0000313" key="1">
    <source>
        <dbReference type="EMBL" id="QKZ05155.1"/>
    </source>
</evidence>
<accession>A0A7D5D9C0</accession>
<gene>
    <name evidence="1" type="ORF">HWQ56_15700</name>
</gene>
<protein>
    <recommendedName>
        <fullName evidence="3">DUF1173 family protein</fullName>
    </recommendedName>
</protein>
<proteinExistence type="predicted"/>
<dbReference type="AlphaFoldDB" id="A0A7D5D9C0"/>
<sequence length="398" mass="44303">MRIIEKNGALVRTLTPAEQVLVEGFVLNQLDGHRLLQANQWLMKLRGAGQWLACDCQPAALPVMNVTLNSSTGTLFLKNNPGTAEHAAHCPFIKDAREPGSASEHDEPPAAWLAPDVPLRLIGEFRSSGSAPGTSNASGVGTRKEQHRLLSLLVTFIEASGLNVYATDLKKDLTRQFAELRSVASRYPLVERVPASHYLETRIDMKHMMMLKARLKESTAFGSQRRYGLLLDCVNEVRTRKVFNGRSDNGFDFQGYHWLWGGERTSGPLLALALYSPTTAGSQYYEMIHVATVPVLSRAQLFPVLREEEREPLKMLVSLIDWMAGKGVRVVMRRPVIGGDVMDELVLSSNLDRVLSVSLMKQPLGPEPSSDTFKRLADFKSLDTFSKYVAGFFMRARD</sequence>
<name>A0A7D5D9C0_9PSED</name>
<evidence type="ECO:0008006" key="3">
    <source>
        <dbReference type="Google" id="ProtNLM"/>
    </source>
</evidence>
<organism evidence="1 2">
    <name type="scientific">Pseudomonas eucalypticola</name>
    <dbReference type="NCBI Taxonomy" id="2599595"/>
    <lineage>
        <taxon>Bacteria</taxon>
        <taxon>Pseudomonadati</taxon>
        <taxon>Pseudomonadota</taxon>
        <taxon>Gammaproteobacteria</taxon>
        <taxon>Pseudomonadales</taxon>
        <taxon>Pseudomonadaceae</taxon>
        <taxon>Pseudomonas</taxon>
    </lineage>
</organism>
<evidence type="ECO:0000313" key="2">
    <source>
        <dbReference type="Proteomes" id="UP000509568"/>
    </source>
</evidence>